<dbReference type="PANTHER" id="PTHR40980:SF4">
    <property type="entry name" value="TONB-DEPENDENT RECEPTOR-LIKE BETA-BARREL DOMAIN-CONTAINING PROTEIN"/>
    <property type="match status" value="1"/>
</dbReference>
<comment type="caution">
    <text evidence="5">The sequence shown here is derived from an EMBL/GenBank/DDBJ whole genome shotgun (WGS) entry which is preliminary data.</text>
</comment>
<dbReference type="EMBL" id="BAAAZC010000055">
    <property type="protein sequence ID" value="GAA3994955.1"/>
    <property type="molecule type" value="Genomic_DNA"/>
</dbReference>
<evidence type="ECO:0000313" key="5">
    <source>
        <dbReference type="EMBL" id="GAA3994955.1"/>
    </source>
</evidence>
<evidence type="ECO:0000256" key="3">
    <source>
        <dbReference type="ARBA" id="ARBA00023237"/>
    </source>
</evidence>
<feature type="domain" description="Outer membrane protein beta-barrel" evidence="4">
    <location>
        <begin position="198"/>
        <end position="585"/>
    </location>
</feature>
<keyword evidence="2" id="KW-0472">Membrane</keyword>
<dbReference type="InterPro" id="IPR041700">
    <property type="entry name" value="OMP_b-brl_3"/>
</dbReference>
<dbReference type="Proteomes" id="UP001500742">
    <property type="component" value="Unassembled WGS sequence"/>
</dbReference>
<evidence type="ECO:0000313" key="6">
    <source>
        <dbReference type="Proteomes" id="UP001500742"/>
    </source>
</evidence>
<gene>
    <name evidence="5" type="ORF">GCM10022210_56700</name>
</gene>
<accession>A0ABP7RAJ5</accession>
<dbReference type="SUPFAM" id="SSF56935">
    <property type="entry name" value="Porins"/>
    <property type="match status" value="1"/>
</dbReference>
<organism evidence="5 6">
    <name type="scientific">Mucilaginibacter dorajii</name>
    <dbReference type="NCBI Taxonomy" id="692994"/>
    <lineage>
        <taxon>Bacteria</taxon>
        <taxon>Pseudomonadati</taxon>
        <taxon>Bacteroidota</taxon>
        <taxon>Sphingobacteriia</taxon>
        <taxon>Sphingobacteriales</taxon>
        <taxon>Sphingobacteriaceae</taxon>
        <taxon>Mucilaginibacter</taxon>
    </lineage>
</organism>
<evidence type="ECO:0000256" key="1">
    <source>
        <dbReference type="ARBA" id="ARBA00004442"/>
    </source>
</evidence>
<keyword evidence="6" id="KW-1185">Reference proteome</keyword>
<dbReference type="Gene3D" id="2.40.170.20">
    <property type="entry name" value="TonB-dependent receptor, beta-barrel domain"/>
    <property type="match status" value="1"/>
</dbReference>
<evidence type="ECO:0000256" key="2">
    <source>
        <dbReference type="ARBA" id="ARBA00023136"/>
    </source>
</evidence>
<reference evidence="6" key="1">
    <citation type="journal article" date="2019" name="Int. J. Syst. Evol. Microbiol.">
        <title>The Global Catalogue of Microorganisms (GCM) 10K type strain sequencing project: providing services to taxonomists for standard genome sequencing and annotation.</title>
        <authorList>
            <consortium name="The Broad Institute Genomics Platform"/>
            <consortium name="The Broad Institute Genome Sequencing Center for Infectious Disease"/>
            <person name="Wu L."/>
            <person name="Ma J."/>
        </authorList>
    </citation>
    <scope>NUCLEOTIDE SEQUENCE [LARGE SCALE GENOMIC DNA]</scope>
    <source>
        <strain evidence="6">JCM 16601</strain>
    </source>
</reference>
<proteinExistence type="predicted"/>
<keyword evidence="3" id="KW-0998">Cell outer membrane</keyword>
<protein>
    <recommendedName>
        <fullName evidence="4">Outer membrane protein beta-barrel domain-containing protein</fullName>
    </recommendedName>
</protein>
<dbReference type="InterPro" id="IPR036942">
    <property type="entry name" value="Beta-barrel_TonB_sf"/>
</dbReference>
<dbReference type="Pfam" id="PF14905">
    <property type="entry name" value="OMP_b-brl_3"/>
    <property type="match status" value="1"/>
</dbReference>
<dbReference type="PANTHER" id="PTHR40980">
    <property type="entry name" value="PLUG DOMAIN-CONTAINING PROTEIN"/>
    <property type="match status" value="1"/>
</dbReference>
<comment type="subcellular location">
    <subcellularLocation>
        <location evidence="1">Cell outer membrane</location>
    </subcellularLocation>
</comment>
<sequence length="640" mass="70682">MRMSTPQVLALLNGMSADDIDKIELLNTPPAKYDADGNAGLINIVTKKNKRQGTNGSVTATLGYGRAEKGSIDINLHHNTRNVSLRASYSYYRDHTYSELFAGGTESVPAIGGQTSFQYIGIGKPIYNYQDVNSGADIRLGTKTTLGGSLYYAVTKDLIHNYNHGYYALRPDSVLLFNSHLDGVNHSYNTIGGLYLQHDFSSNQKINIDAGYIHYKNVGQTNVQSTFVDNYGNAAGANDSLYSPTQRDLANTTIKVGVVKIDYSGQLNTKFKVEAGVKGTYTRSRAESGIENLVNNQWVLSSVGISNKLGTKEVIGAVYGTLTTQIDTNTTLVTGARYEYSHTSTDNASNAQYAIDRRLGKLFPSVFFTHKLTDHSELQLSYTKRVSRPSYSDLASHVTYNDPVSVFTDNPALKPTITDNIKLGYSFQNYLFSLLFSRDKDVILSTQISTGPSKGLVYLAPQNGPYQNNITLQTTIPVKMTGWWESSYSFVGGWRQYKVDYTPQIFTKAYFAGSVSVTETFKFPRNYSVEISGYYNSSGYYATSNFNESGMLNAGFKKELNNNKGSFQLSVSDVLMTSTGGSYIGNLTRDAFNSQVGVKYNGESRSFPIVKLTYYRSFGSAAKKSTHTDDNASKDERNRL</sequence>
<name>A0ABP7RAJ5_9SPHI</name>
<evidence type="ECO:0000259" key="4">
    <source>
        <dbReference type="Pfam" id="PF14905"/>
    </source>
</evidence>